<sequence length="125" mass="14117">MGKRAGIIFLAFFTLIAISELGLLAGIYAIPSSKRVEVLNVFPKAYWIFHFSQLVVAGLYILGYFLGFRDKIMAGIVASFIVFRLLSIASILNIKTVLTWREIIQVLVFYVSGMATYYHLEGDRE</sequence>
<proteinExistence type="predicted"/>
<reference evidence="2 3" key="1">
    <citation type="submission" date="2023-08" db="EMBL/GenBank/DDBJ databases">
        <title>Draft genome sequence of Thermococcus waiotapuensis WT1T, a thermophilic sulphur-dependent archaeon from order Thermococcales.</title>
        <authorList>
            <person name="Manners S.H."/>
            <person name="Carere C.R."/>
            <person name="Dhami M.K."/>
            <person name="Dobson R.C.J."/>
            <person name="Stott M.B."/>
        </authorList>
    </citation>
    <scope>NUCLEOTIDE SEQUENCE [LARGE SCALE GENOMIC DNA]</scope>
    <source>
        <strain evidence="2 3">WT1</strain>
    </source>
</reference>
<feature type="transmembrane region" description="Helical" evidence="1">
    <location>
        <begin position="72"/>
        <end position="91"/>
    </location>
</feature>
<evidence type="ECO:0000313" key="3">
    <source>
        <dbReference type="Proteomes" id="UP001245683"/>
    </source>
</evidence>
<keyword evidence="1" id="KW-0472">Membrane</keyword>
<comment type="caution">
    <text evidence="2">The sequence shown here is derived from an EMBL/GenBank/DDBJ whole genome shotgun (WGS) entry which is preliminary data.</text>
</comment>
<dbReference type="AlphaFoldDB" id="A0AAE4NUC7"/>
<feature type="transmembrane region" description="Helical" evidence="1">
    <location>
        <begin position="45"/>
        <end position="65"/>
    </location>
</feature>
<dbReference type="RefSeq" id="WP_315342838.1">
    <property type="nucleotide sequence ID" value="NZ_JAVDZE010000004.1"/>
</dbReference>
<feature type="transmembrane region" description="Helical" evidence="1">
    <location>
        <begin position="7"/>
        <end position="30"/>
    </location>
</feature>
<dbReference type="Proteomes" id="UP001245683">
    <property type="component" value="Unassembled WGS sequence"/>
</dbReference>
<keyword evidence="1" id="KW-1133">Transmembrane helix</keyword>
<name>A0AAE4NUC7_9EURY</name>
<keyword evidence="3" id="KW-1185">Reference proteome</keyword>
<organism evidence="2 3">
    <name type="scientific">Thermococcus waiotapuensis</name>
    <dbReference type="NCBI Taxonomy" id="90909"/>
    <lineage>
        <taxon>Archaea</taxon>
        <taxon>Methanobacteriati</taxon>
        <taxon>Methanobacteriota</taxon>
        <taxon>Thermococci</taxon>
        <taxon>Thermococcales</taxon>
        <taxon>Thermococcaceae</taxon>
        <taxon>Thermococcus</taxon>
    </lineage>
</organism>
<accession>A0AAE4NUC7</accession>
<evidence type="ECO:0008006" key="4">
    <source>
        <dbReference type="Google" id="ProtNLM"/>
    </source>
</evidence>
<gene>
    <name evidence="2" type="ORF">RBI02_08220</name>
</gene>
<evidence type="ECO:0000256" key="1">
    <source>
        <dbReference type="SAM" id="Phobius"/>
    </source>
</evidence>
<evidence type="ECO:0000313" key="2">
    <source>
        <dbReference type="EMBL" id="MDV3104518.1"/>
    </source>
</evidence>
<dbReference type="EMBL" id="JAVDZE010000004">
    <property type="protein sequence ID" value="MDV3104518.1"/>
    <property type="molecule type" value="Genomic_DNA"/>
</dbReference>
<protein>
    <recommendedName>
        <fullName evidence="4">DUF4345 domain-containing protein</fullName>
    </recommendedName>
</protein>
<keyword evidence="1" id="KW-0812">Transmembrane</keyword>
<feature type="transmembrane region" description="Helical" evidence="1">
    <location>
        <begin position="103"/>
        <end position="120"/>
    </location>
</feature>